<feature type="compositionally biased region" description="Basic and acidic residues" evidence="6">
    <location>
        <begin position="1091"/>
        <end position="1106"/>
    </location>
</feature>
<evidence type="ECO:0000256" key="1">
    <source>
        <dbReference type="ARBA" id="ARBA00006750"/>
    </source>
</evidence>
<dbReference type="PANTHER" id="PTHR13780:SF35">
    <property type="entry name" value="LD22662P"/>
    <property type="match status" value="1"/>
</dbReference>
<feature type="domain" description="CBS" evidence="8">
    <location>
        <begin position="260"/>
        <end position="323"/>
    </location>
</feature>
<evidence type="ECO:0000313" key="9">
    <source>
        <dbReference type="EMBL" id="KAL2075469.1"/>
    </source>
</evidence>
<dbReference type="Gene3D" id="3.10.580.10">
    <property type="entry name" value="CBS-domain"/>
    <property type="match status" value="2"/>
</dbReference>
<feature type="compositionally biased region" description="Basic and acidic residues" evidence="6">
    <location>
        <begin position="1010"/>
        <end position="1025"/>
    </location>
</feature>
<dbReference type="CDD" id="cd00159">
    <property type="entry name" value="RhoGAP"/>
    <property type="match status" value="1"/>
</dbReference>
<accession>A0ABR4D2A9</accession>
<evidence type="ECO:0000256" key="4">
    <source>
        <dbReference type="PROSITE-ProRule" id="PRU00703"/>
    </source>
</evidence>
<name>A0ABR4D2A9_9HELO</name>
<feature type="region of interest" description="Disordered" evidence="6">
    <location>
        <begin position="961"/>
        <end position="1106"/>
    </location>
</feature>
<dbReference type="CDD" id="cd04641">
    <property type="entry name" value="CBS_euAMPK_gamma-like_repeat2"/>
    <property type="match status" value="1"/>
</dbReference>
<feature type="compositionally biased region" description="Basic residues" evidence="6">
    <location>
        <begin position="1519"/>
        <end position="1528"/>
    </location>
</feature>
<feature type="region of interest" description="Disordered" evidence="6">
    <location>
        <begin position="359"/>
        <end position="413"/>
    </location>
</feature>
<dbReference type="PROSITE" id="PS50238">
    <property type="entry name" value="RHOGAP"/>
    <property type="match status" value="1"/>
</dbReference>
<evidence type="ECO:0000313" key="10">
    <source>
        <dbReference type="Proteomes" id="UP001595075"/>
    </source>
</evidence>
<dbReference type="PROSITE" id="PS51371">
    <property type="entry name" value="CBS"/>
    <property type="match status" value="3"/>
</dbReference>
<dbReference type="InterPro" id="IPR000644">
    <property type="entry name" value="CBS_dom"/>
</dbReference>
<feature type="compositionally biased region" description="Basic residues" evidence="6">
    <location>
        <begin position="764"/>
        <end position="773"/>
    </location>
</feature>
<dbReference type="SUPFAM" id="SSF54631">
    <property type="entry name" value="CBS-domain pair"/>
    <property type="match status" value="2"/>
</dbReference>
<feature type="coiled-coil region" evidence="5">
    <location>
        <begin position="2076"/>
        <end position="2132"/>
    </location>
</feature>
<feature type="region of interest" description="Disordered" evidence="6">
    <location>
        <begin position="2139"/>
        <end position="2173"/>
    </location>
</feature>
<gene>
    <name evidence="9" type="ORF">VTL71DRAFT_412</name>
</gene>
<feature type="compositionally biased region" description="Polar residues" evidence="6">
    <location>
        <begin position="1723"/>
        <end position="1737"/>
    </location>
</feature>
<feature type="compositionally biased region" description="Basic and acidic residues" evidence="6">
    <location>
        <begin position="389"/>
        <end position="398"/>
    </location>
</feature>
<evidence type="ECO:0000256" key="5">
    <source>
        <dbReference type="SAM" id="Coils"/>
    </source>
</evidence>
<dbReference type="Pfam" id="PF00620">
    <property type="entry name" value="RhoGAP"/>
    <property type="match status" value="1"/>
</dbReference>
<feature type="region of interest" description="Disordered" evidence="6">
    <location>
        <begin position="1916"/>
        <end position="1936"/>
    </location>
</feature>
<dbReference type="PANTHER" id="PTHR13780">
    <property type="entry name" value="AMP-ACTIVATED PROTEIN KINASE, GAMMA REGULATORY SUBUNIT"/>
    <property type="match status" value="1"/>
</dbReference>
<feature type="compositionally biased region" description="Polar residues" evidence="6">
    <location>
        <begin position="403"/>
        <end position="413"/>
    </location>
</feature>
<evidence type="ECO:0000259" key="8">
    <source>
        <dbReference type="PROSITE" id="PS51371"/>
    </source>
</evidence>
<proteinExistence type="inferred from homology"/>
<feature type="domain" description="Rho-GAP" evidence="7">
    <location>
        <begin position="526"/>
        <end position="807"/>
    </location>
</feature>
<keyword evidence="10" id="KW-1185">Reference proteome</keyword>
<dbReference type="Proteomes" id="UP001595075">
    <property type="component" value="Unassembled WGS sequence"/>
</dbReference>
<reference evidence="9 10" key="1">
    <citation type="journal article" date="2024" name="Commun. Biol.">
        <title>Comparative genomic analysis of thermophilic fungi reveals convergent evolutionary adaptations and gene losses.</title>
        <authorList>
            <person name="Steindorff A.S."/>
            <person name="Aguilar-Pontes M.V."/>
            <person name="Robinson A.J."/>
            <person name="Andreopoulos B."/>
            <person name="LaButti K."/>
            <person name="Kuo A."/>
            <person name="Mondo S."/>
            <person name="Riley R."/>
            <person name="Otillar R."/>
            <person name="Haridas S."/>
            <person name="Lipzen A."/>
            <person name="Grimwood J."/>
            <person name="Schmutz J."/>
            <person name="Clum A."/>
            <person name="Reid I.D."/>
            <person name="Moisan M.C."/>
            <person name="Butler G."/>
            <person name="Nguyen T.T.M."/>
            <person name="Dewar K."/>
            <person name="Conant G."/>
            <person name="Drula E."/>
            <person name="Henrissat B."/>
            <person name="Hansel C."/>
            <person name="Singer S."/>
            <person name="Hutchinson M.I."/>
            <person name="de Vries R.P."/>
            <person name="Natvig D.O."/>
            <person name="Powell A.J."/>
            <person name="Tsang A."/>
            <person name="Grigoriev I.V."/>
        </authorList>
    </citation>
    <scope>NUCLEOTIDE SEQUENCE [LARGE SCALE GENOMIC DNA]</scope>
    <source>
        <strain evidence="9 10">CBS 494.80</strain>
    </source>
</reference>
<feature type="compositionally biased region" description="Polar residues" evidence="6">
    <location>
        <begin position="1799"/>
        <end position="1822"/>
    </location>
</feature>
<feature type="compositionally biased region" description="Polar residues" evidence="6">
    <location>
        <begin position="2140"/>
        <end position="2155"/>
    </location>
</feature>
<dbReference type="EMBL" id="JAZHXI010000001">
    <property type="protein sequence ID" value="KAL2075469.1"/>
    <property type="molecule type" value="Genomic_DNA"/>
</dbReference>
<comment type="caution">
    <text evidence="9">The sequence shown here is derived from an EMBL/GenBank/DDBJ whole genome shotgun (WGS) entry which is preliminary data.</text>
</comment>
<feature type="compositionally biased region" description="Polar residues" evidence="6">
    <location>
        <begin position="1351"/>
        <end position="1384"/>
    </location>
</feature>
<dbReference type="SMART" id="SM00116">
    <property type="entry name" value="CBS"/>
    <property type="match status" value="4"/>
</dbReference>
<feature type="domain" description="CBS" evidence="8">
    <location>
        <begin position="191"/>
        <end position="250"/>
    </location>
</feature>
<feature type="region of interest" description="Disordered" evidence="6">
    <location>
        <begin position="1656"/>
        <end position="1879"/>
    </location>
</feature>
<sequence length="2230" mass="245989">MQDKPMTAVDQDQIKGLTAIRQFLKIRTSYDVLPLSFRLIILNTDLLVKKSLTILLQNGIVSAPLWDSHTSTFAGLLTTADYINVVQYYWQNPDALSQIDQFRLSSLRDIEKAIGVSPIETLSVHPARPLYEACSQMLKTRARRIPLVDIDDETGREMVVSVITQYRLLKFIAVNVVETEYLKKSVSEIGLGTYGDLQTATMDTSVIDVIHMMVKYSISSVPIVDEDRRVLNVFEAVDVITIIKGGAYDELTTSVGEALLKRAEDFAGIYTCSEEDRLDSIFDTIRKSRVHRLVVLDDENRLKGVISLSDIFNEAPARARMQSNTARPISRSSSAALSMAQPLTIFDDMNIAQGLLTEPKDPLHRSSFTGVSFFGHDGSEPPPQQGDGQPDRLHEGRSRRAMRTSNTWTSSSGDVLSDHDDIDDRTVFVQEYNRLARKHGVRQVDPEEFDTFNGDLINISAKPGSWFSRKILRKTSSSQSVKLKSERQLKHRRSISDLSIRLKSKKDKLKDKDLQELVRLCGSSLLYLPTEYAAGSLAVPTCFRATAQYLVQHGKFCSLYCTTFAKRFAAPSTRGVFRVSGSQNVVAALYNHYGSMDEDGQIVSGTVRCPTLPDHIRCDVHDVASAFKKFLSGLPGGILGSLHLFNVFVSIQTQLRGDAELTRTKQSKVRARLLALAIATLRSQYRREFICAVFGLLGMIGRAAEIAPREDGRGRPLPTSDLMGYGPLGVIFGPLLMGDYLEDYNMRIANPQGGLVLLPISPPKSRKEKHKKSKPGDEGTAFNTLVDKIKVANSITEMLITHWRDIVRHMRNLSALKIVVVTKSVAVRAARQPMLRPSASESFALRKPPDWDQFRSPLRRLERSVSPTPARRIHGEFENDEDPADRHGDMLVVKKQRSKSKPLSVHRLSGGRSLSILSPTAEERFAEEQSERPFAPLLAREDPPCTSGAIPLASNPLKAGIYSPSSSSEDSALPHGIPLSVHPEAQTGLDWLDKENRNPRPTEAVADQADPTRIEHPLQHDDKQPLHFMSTPTFSHASPSKSSRRKVRHSKDSSGSTGKAKQLRSHGSPSKLQKQSPASVERGHSKHQKKSDHSEEPPKVEKVEPRDYDTELSKFAAEWNALDLQRKVLQTTKSKKEMKNFKAVLDTEQALLEARYTAIQADKTAFENTSKTRLPAMKADNTSTNDVEAVLRRGQDDGIIMGRPPKLQEPKSAVQNIDDNEKGNIQNSDSGTLKQALEALNQDQQALRSSRLEIESDWEKFVTKWEETNANGFNKDGRVSLDATYANFSDRVTNLNAADDATQAKVDAVVARLRVIEPQLSLPKAQEADTDLLQSVSFIVEQPERVDENQRQSATQDPSSGSISRTQEGNLPLSSTIPASSGTTVDDRSTFRPELTSFKRDVAAWKAKWKLYKQGKQTISASEKKVHDDEKAALDARWHALKTAMDAQAEVEEDQRPSKSSSSLPFGHLDERSENFLSVPSPLKPGITISRASSHGSEESIPRSPRRIGGSDPGLQPRARSHSPRRTSKSLYEDPKRKKKLFDLSKASRDPLLRVSREEDNASLAVLAQALDEPDQQLDVDAENGAVQIMSNPDPGMNAATHVNGGRVTRPVFLRENSNTVNHPYRDTLSIRVDGSVSAYSTNTTDQIISKVSEPEKVVKKLSERPNEGPVPQSGQGSPSSESPTTPSNRKLKSTQRPADVAIPSLPMQVPTQKSARAPRRSTAPSIPANGTSTVNVTGARASGSPNKISALVARFNKGKQQSPSVSPPSMSPDRSPVKTPTRPLIDASGTIGAKVVSPYTTNSPSPAKSQKSEKTPQSSRTAGGGEVRSLLDPKSSPVRRQTPKRVLRESLHDSTPLRPVSQIPDARSSRSLSSPTKAPSIYAVSLRSVQKESDGSPTRISSKPNIAALDNRELDGTPIEGRKGSTSNNKDSLMMVPPPLFSIDTLRKLEVHTKESSASSSRTVRPIHELTKDLAPGALKTNLESNHVHWKDPDVSRFSQGLSDPPVFDGPTSSSNIGRVLPRPDPMPVAHHLQLARPPATSPANDLDTGGAEQAPTRQIAGSPGRSSSVLYNQMRILQRQLSEKTEEIQHLKQSLSARGSLDIGTLSEELRQTKRDLQIWKTRAEVAEKQLEIMTRLPSRSNSLKHTNSISSRSADHQHRSSTDSRQEEGTMADRIRKALHGMDGADSPRRYSSEESTETVIRDFGGAIAGSEHNSEDRIRCWLVSKQ</sequence>
<evidence type="ECO:0000256" key="6">
    <source>
        <dbReference type="SAM" id="MobiDB-lite"/>
    </source>
</evidence>
<keyword evidence="2" id="KW-0677">Repeat</keyword>
<feature type="domain" description="CBS" evidence="8">
    <location>
        <begin position="116"/>
        <end position="179"/>
    </location>
</feature>
<keyword evidence="5" id="KW-0175">Coiled coil</keyword>
<evidence type="ECO:0000259" key="7">
    <source>
        <dbReference type="PROSITE" id="PS50238"/>
    </source>
</evidence>
<dbReference type="CDD" id="cd04618">
    <property type="entry name" value="CBS_euAMPK_gamma-like_repeat1"/>
    <property type="match status" value="1"/>
</dbReference>
<feature type="compositionally biased region" description="Basic and acidic residues" evidence="6">
    <location>
        <begin position="1656"/>
        <end position="1667"/>
    </location>
</feature>
<evidence type="ECO:0000256" key="2">
    <source>
        <dbReference type="ARBA" id="ARBA00022737"/>
    </source>
</evidence>
<feature type="region of interest" description="Disordered" evidence="6">
    <location>
        <begin position="1447"/>
        <end position="1537"/>
    </location>
</feature>
<comment type="similarity">
    <text evidence="1">Belongs to the 5'-AMP-activated protein kinase gamma subunit family.</text>
</comment>
<feature type="compositionally biased region" description="Basic and acidic residues" evidence="6">
    <location>
        <begin position="2156"/>
        <end position="2173"/>
    </location>
</feature>
<feature type="region of interest" description="Disordered" evidence="6">
    <location>
        <begin position="761"/>
        <end position="780"/>
    </location>
</feature>
<feature type="compositionally biased region" description="Low complexity" evidence="6">
    <location>
        <begin position="1668"/>
        <end position="1688"/>
    </location>
</feature>
<dbReference type="InterPro" id="IPR050511">
    <property type="entry name" value="AMPK_gamma/SDS23_families"/>
</dbReference>
<dbReference type="InterPro" id="IPR046342">
    <property type="entry name" value="CBS_dom_sf"/>
</dbReference>
<evidence type="ECO:0000256" key="3">
    <source>
        <dbReference type="ARBA" id="ARBA00023122"/>
    </source>
</evidence>
<dbReference type="SUPFAM" id="SSF48350">
    <property type="entry name" value="GTPase activation domain, GAP"/>
    <property type="match status" value="1"/>
</dbReference>
<protein>
    <submittedName>
        <fullName evidence="9">Uncharacterized protein</fullName>
    </submittedName>
</protein>
<dbReference type="InterPro" id="IPR000198">
    <property type="entry name" value="RhoGAP_dom"/>
</dbReference>
<feature type="compositionally biased region" description="Basic and acidic residues" evidence="6">
    <location>
        <begin position="991"/>
        <end position="1000"/>
    </location>
</feature>
<dbReference type="Gene3D" id="1.10.555.10">
    <property type="entry name" value="Rho GTPase activation protein"/>
    <property type="match status" value="1"/>
</dbReference>
<feature type="region of interest" description="Disordered" evidence="6">
    <location>
        <begin position="2039"/>
        <end position="2069"/>
    </location>
</feature>
<dbReference type="InterPro" id="IPR008936">
    <property type="entry name" value="Rho_GTPase_activation_prot"/>
</dbReference>
<keyword evidence="3 4" id="KW-0129">CBS domain</keyword>
<organism evidence="9 10">
    <name type="scientific">Oculimacula yallundae</name>
    <dbReference type="NCBI Taxonomy" id="86028"/>
    <lineage>
        <taxon>Eukaryota</taxon>
        <taxon>Fungi</taxon>
        <taxon>Dikarya</taxon>
        <taxon>Ascomycota</taxon>
        <taxon>Pezizomycotina</taxon>
        <taxon>Leotiomycetes</taxon>
        <taxon>Helotiales</taxon>
        <taxon>Ploettnerulaceae</taxon>
        <taxon>Oculimacula</taxon>
    </lineage>
</organism>
<dbReference type="Pfam" id="PF00571">
    <property type="entry name" value="CBS"/>
    <property type="match status" value="3"/>
</dbReference>
<dbReference type="SMART" id="SM00324">
    <property type="entry name" value="RhoGAP"/>
    <property type="match status" value="1"/>
</dbReference>
<feature type="compositionally biased region" description="Polar residues" evidence="6">
    <location>
        <begin position="1055"/>
        <end position="1078"/>
    </location>
</feature>
<feature type="region of interest" description="Disordered" evidence="6">
    <location>
        <begin position="1343"/>
        <end position="1389"/>
    </location>
</feature>